<evidence type="ECO:0000313" key="2">
    <source>
        <dbReference type="Proteomes" id="UP000789706"/>
    </source>
</evidence>
<sequence length="149" mass="17566">SKSPIFKITVFLALKYVQIYIKKGNNTNFTNEYQLFTIALMLSNKWLNDKKYASKIWSEVSYISRAEIDTLEISFLKSLNFKMYITGEEHSFWLNCIKNYHLSDILEYLFAERIGNMAVFQLTLLKPGFNYEQIIDSKVIEPLARFEYG</sequence>
<dbReference type="InterPro" id="IPR036915">
    <property type="entry name" value="Cyclin-like_sf"/>
</dbReference>
<dbReference type="Pfam" id="PF08613">
    <property type="entry name" value="Cyclin"/>
    <property type="match status" value="1"/>
</dbReference>
<feature type="non-terminal residue" evidence="1">
    <location>
        <position position="1"/>
    </location>
</feature>
<dbReference type="PANTHER" id="PTHR15615:SF27">
    <property type="entry name" value="PHO85 CYCLIN CLG1"/>
    <property type="match status" value="1"/>
</dbReference>
<keyword evidence="2" id="KW-1185">Reference proteome</keyword>
<dbReference type="Gene3D" id="1.10.472.10">
    <property type="entry name" value="Cyclin-like"/>
    <property type="match status" value="1"/>
</dbReference>
<gene>
    <name evidence="1" type="ORF">DEBURN_LOCUS11045</name>
</gene>
<name>A0A9N9DK10_9GLOM</name>
<dbReference type="OrthoDB" id="244495at2759"/>
<dbReference type="AlphaFoldDB" id="A0A9N9DK10"/>
<dbReference type="PANTHER" id="PTHR15615">
    <property type="match status" value="1"/>
</dbReference>
<dbReference type="InterPro" id="IPR013922">
    <property type="entry name" value="Cyclin_PHO80-like"/>
</dbReference>
<dbReference type="CDD" id="cd20557">
    <property type="entry name" value="CYCLIN_ScPCL1-like"/>
    <property type="match status" value="1"/>
</dbReference>
<feature type="non-terminal residue" evidence="1">
    <location>
        <position position="149"/>
    </location>
</feature>
<dbReference type="Proteomes" id="UP000789706">
    <property type="component" value="Unassembled WGS sequence"/>
</dbReference>
<proteinExistence type="predicted"/>
<organism evidence="1 2">
    <name type="scientific">Diversispora eburnea</name>
    <dbReference type="NCBI Taxonomy" id="1213867"/>
    <lineage>
        <taxon>Eukaryota</taxon>
        <taxon>Fungi</taxon>
        <taxon>Fungi incertae sedis</taxon>
        <taxon>Mucoromycota</taxon>
        <taxon>Glomeromycotina</taxon>
        <taxon>Glomeromycetes</taxon>
        <taxon>Diversisporales</taxon>
        <taxon>Diversisporaceae</taxon>
        <taxon>Diversispora</taxon>
    </lineage>
</organism>
<accession>A0A9N9DK10</accession>
<evidence type="ECO:0000313" key="1">
    <source>
        <dbReference type="EMBL" id="CAG8637839.1"/>
    </source>
</evidence>
<dbReference type="GO" id="GO:0019901">
    <property type="term" value="F:protein kinase binding"/>
    <property type="evidence" value="ECO:0007669"/>
    <property type="project" value="InterPro"/>
</dbReference>
<dbReference type="GO" id="GO:0000307">
    <property type="term" value="C:cyclin-dependent protein kinase holoenzyme complex"/>
    <property type="evidence" value="ECO:0007669"/>
    <property type="project" value="TreeGrafter"/>
</dbReference>
<dbReference type="EMBL" id="CAJVPK010004575">
    <property type="protein sequence ID" value="CAG8637839.1"/>
    <property type="molecule type" value="Genomic_DNA"/>
</dbReference>
<dbReference type="SUPFAM" id="SSF47954">
    <property type="entry name" value="Cyclin-like"/>
    <property type="match status" value="1"/>
</dbReference>
<protein>
    <submittedName>
        <fullName evidence="1">7702_t:CDS:1</fullName>
    </submittedName>
</protein>
<dbReference type="GO" id="GO:0005634">
    <property type="term" value="C:nucleus"/>
    <property type="evidence" value="ECO:0007669"/>
    <property type="project" value="TreeGrafter"/>
</dbReference>
<comment type="caution">
    <text evidence="1">The sequence shown here is derived from an EMBL/GenBank/DDBJ whole genome shotgun (WGS) entry which is preliminary data.</text>
</comment>
<reference evidence="1" key="1">
    <citation type="submission" date="2021-06" db="EMBL/GenBank/DDBJ databases">
        <authorList>
            <person name="Kallberg Y."/>
            <person name="Tangrot J."/>
            <person name="Rosling A."/>
        </authorList>
    </citation>
    <scope>NUCLEOTIDE SEQUENCE</scope>
    <source>
        <strain evidence="1">AZ414A</strain>
    </source>
</reference>
<dbReference type="GO" id="GO:0016538">
    <property type="term" value="F:cyclin-dependent protein serine/threonine kinase regulator activity"/>
    <property type="evidence" value="ECO:0007669"/>
    <property type="project" value="TreeGrafter"/>
</dbReference>